<dbReference type="GO" id="GO:0016579">
    <property type="term" value="P:protein deubiquitination"/>
    <property type="evidence" value="ECO:0007669"/>
    <property type="project" value="InterPro"/>
</dbReference>
<evidence type="ECO:0000256" key="1">
    <source>
        <dbReference type="SAM" id="MobiDB-lite"/>
    </source>
</evidence>
<feature type="compositionally biased region" description="Gly residues" evidence="1">
    <location>
        <begin position="1084"/>
        <end position="1093"/>
    </location>
</feature>
<dbReference type="PANTHER" id="PTHR24006">
    <property type="entry name" value="UBIQUITIN CARBOXYL-TERMINAL HYDROLASE"/>
    <property type="match status" value="1"/>
</dbReference>
<dbReference type="Proteomes" id="UP001283361">
    <property type="component" value="Unassembled WGS sequence"/>
</dbReference>
<feature type="region of interest" description="Disordered" evidence="1">
    <location>
        <begin position="715"/>
        <end position="752"/>
    </location>
</feature>
<dbReference type="Pfam" id="PF00443">
    <property type="entry name" value="UCH"/>
    <property type="match status" value="1"/>
</dbReference>
<sequence length="1101" mass="121618">MDQILEGLLDSGQPDGIKLAIINRICEQGAQPVHPTTTVRGVLEVASRWSLHGTTSLQVSSGFRLLNSWGVPSAGSVFPAFFTPELVSRLLHSYDQGQSRVIAANVPLLLREGFRVMSRAGFSVYYEHAETVQMGVANMVRGCERGDRHTVRNIGLLLREFPECVPAKDVQVLDLCVAILEHLSLGVPPQDGKQILKYIRFTDEIAGFLSALWASRPNSVLEACLSDLFRIISSPLPTPADGSWEGQRADEPPICLAAVVQHIPVELASRVVKSVVTDSSVNELMIETAVGQIVEWLKWPSARNVDVWLLCFLTELAADRKFSLLVRITELNSEQVAENLMYPQLRLPSFKVLSQMLLSFQHSPVPFHKALEKLLPVLVELQHQLLSSPEARSWLSSLAGLLQCLMYQHSGFPELYDPVLDLIKDCPTLSQDEMKAKLQQSSWLSQVSGSVAMEMGNPAGSSVIVATQKKLEEGKTGLDNLVNTCYMNSVLQALYMCDQFRRGILSKVPGSQESVLDKLQHVFALLCQSNRPSVSPSRLLQVSRPPWFLPGQQQDCSEFLKYLLDRLHEDEKGLLETGGSGSFMRSLSTSSSGSVSPGGTLKKSEKKVAVTLTSIKMKTDDEISRSGSQGSDYAPPSLVESTFRGKVKTTLRCLACKAESVKSESFSDIPLAFPNCSRLSDSFPQKSLAGGGMHQSVVTVDPSVVTQGDKAMATDMKTTNSSNTAQAAKDSGENTPSIHTSPNNSQGVDSEDGCHDTFSLNDLIAFYLKTEQLTGDNKYHCEKCGKLQDGERSITISESPNYLILSLLRFSYNIKLQSRTKIFQDVRYPRTLALPVDKSTRSSLTSSASSSSLSKQHSRNSSNSSGTYAQNMLDSNHAEDALNCEKFKQLAQRLNPKTEDVSLSSKPYLEGQQQCELYGLSAVVVHSGTSSECGHYYCYARHSRCGQVDPAFLDKIGEDIGSVDLLPDRWYNFNDSRVSHAKFETFSNVTKRFSKDTAYVLIYRKLDPVPKVTPPSLEPVLRTELRDFVIKDNETFLKEQELEARVRKEQRRRSSSVDSAKFSNWTNKDDDDDDDNDNYRGPGCNPGLGGGHDTSGSRFVF</sequence>
<feature type="region of interest" description="Disordered" evidence="1">
    <location>
        <begin position="578"/>
        <end position="602"/>
    </location>
</feature>
<feature type="domain" description="USP" evidence="2">
    <location>
        <begin position="476"/>
        <end position="1006"/>
    </location>
</feature>
<dbReference type="InterPro" id="IPR049407">
    <property type="entry name" value="Usp38-like_N"/>
</dbReference>
<dbReference type="Pfam" id="PF21246">
    <property type="entry name" value="Usp38-like_N"/>
    <property type="match status" value="1"/>
</dbReference>
<evidence type="ECO:0000313" key="3">
    <source>
        <dbReference type="EMBL" id="KAK3738204.1"/>
    </source>
</evidence>
<dbReference type="PROSITE" id="PS50235">
    <property type="entry name" value="USP_3"/>
    <property type="match status" value="1"/>
</dbReference>
<accession>A0AAE1CVK1</accession>
<feature type="region of interest" description="Disordered" evidence="1">
    <location>
        <begin position="1047"/>
        <end position="1101"/>
    </location>
</feature>
<dbReference type="InterPro" id="IPR038765">
    <property type="entry name" value="Papain-like_cys_pep_sf"/>
</dbReference>
<protein>
    <recommendedName>
        <fullName evidence="2">USP domain-containing protein</fullName>
    </recommendedName>
</protein>
<feature type="compositionally biased region" description="Polar residues" evidence="1">
    <location>
        <begin position="716"/>
        <end position="726"/>
    </location>
</feature>
<evidence type="ECO:0000259" key="2">
    <source>
        <dbReference type="PROSITE" id="PS50235"/>
    </source>
</evidence>
<comment type="caution">
    <text evidence="3">The sequence shown here is derived from an EMBL/GenBank/DDBJ whole genome shotgun (WGS) entry which is preliminary data.</text>
</comment>
<feature type="compositionally biased region" description="Polar residues" evidence="1">
    <location>
        <begin position="1056"/>
        <end position="1066"/>
    </location>
</feature>
<keyword evidence="4" id="KW-1185">Reference proteome</keyword>
<feature type="compositionally biased region" description="Polar residues" evidence="1">
    <location>
        <begin position="733"/>
        <end position="748"/>
    </location>
</feature>
<dbReference type="InterPro" id="IPR001394">
    <property type="entry name" value="Peptidase_C19_UCH"/>
</dbReference>
<reference evidence="3" key="1">
    <citation type="journal article" date="2023" name="G3 (Bethesda)">
        <title>A reference genome for the long-term kleptoplast-retaining sea slug Elysia crispata morphotype clarki.</title>
        <authorList>
            <person name="Eastman K.E."/>
            <person name="Pendleton A.L."/>
            <person name="Shaikh M.A."/>
            <person name="Suttiyut T."/>
            <person name="Ogas R."/>
            <person name="Tomko P."/>
            <person name="Gavelis G."/>
            <person name="Widhalm J.R."/>
            <person name="Wisecaver J.H."/>
        </authorList>
    </citation>
    <scope>NUCLEOTIDE SEQUENCE</scope>
    <source>
        <strain evidence="3">ECLA1</strain>
    </source>
</reference>
<dbReference type="GO" id="GO:0005829">
    <property type="term" value="C:cytosol"/>
    <property type="evidence" value="ECO:0007669"/>
    <property type="project" value="TreeGrafter"/>
</dbReference>
<dbReference type="PANTHER" id="PTHR24006:SF908">
    <property type="entry name" value="DEUBIQUITINATING APOPTOTIC INHIBITOR, ISOFORM A"/>
    <property type="match status" value="1"/>
</dbReference>
<feature type="compositionally biased region" description="Low complexity" evidence="1">
    <location>
        <begin position="842"/>
        <end position="865"/>
    </location>
</feature>
<feature type="compositionally biased region" description="Low complexity" evidence="1">
    <location>
        <begin position="582"/>
        <end position="599"/>
    </location>
</feature>
<proteinExistence type="predicted"/>
<dbReference type="GO" id="GO:0005634">
    <property type="term" value="C:nucleus"/>
    <property type="evidence" value="ECO:0007669"/>
    <property type="project" value="TreeGrafter"/>
</dbReference>
<evidence type="ECO:0000313" key="4">
    <source>
        <dbReference type="Proteomes" id="UP001283361"/>
    </source>
</evidence>
<name>A0AAE1CVK1_9GAST</name>
<dbReference type="PROSITE" id="PS00973">
    <property type="entry name" value="USP_2"/>
    <property type="match status" value="1"/>
</dbReference>
<dbReference type="Gene3D" id="3.90.70.10">
    <property type="entry name" value="Cysteine proteinases"/>
    <property type="match status" value="1"/>
</dbReference>
<dbReference type="EMBL" id="JAWDGP010006599">
    <property type="protein sequence ID" value="KAK3738204.1"/>
    <property type="molecule type" value="Genomic_DNA"/>
</dbReference>
<gene>
    <name evidence="3" type="ORF">RRG08_039615</name>
</gene>
<organism evidence="3 4">
    <name type="scientific">Elysia crispata</name>
    <name type="common">lettuce slug</name>
    <dbReference type="NCBI Taxonomy" id="231223"/>
    <lineage>
        <taxon>Eukaryota</taxon>
        <taxon>Metazoa</taxon>
        <taxon>Spiralia</taxon>
        <taxon>Lophotrochozoa</taxon>
        <taxon>Mollusca</taxon>
        <taxon>Gastropoda</taxon>
        <taxon>Heterobranchia</taxon>
        <taxon>Euthyneura</taxon>
        <taxon>Panpulmonata</taxon>
        <taxon>Sacoglossa</taxon>
        <taxon>Placobranchoidea</taxon>
        <taxon>Plakobranchidae</taxon>
        <taxon>Elysia</taxon>
    </lineage>
</organism>
<feature type="region of interest" description="Disordered" evidence="1">
    <location>
        <begin position="842"/>
        <end position="870"/>
    </location>
</feature>
<dbReference type="InterPro" id="IPR018200">
    <property type="entry name" value="USP_CS"/>
</dbReference>
<dbReference type="GO" id="GO:0004843">
    <property type="term" value="F:cysteine-type deubiquitinase activity"/>
    <property type="evidence" value="ECO:0007669"/>
    <property type="project" value="InterPro"/>
</dbReference>
<dbReference type="SUPFAM" id="SSF54001">
    <property type="entry name" value="Cysteine proteinases"/>
    <property type="match status" value="1"/>
</dbReference>
<dbReference type="InterPro" id="IPR050164">
    <property type="entry name" value="Peptidase_C19"/>
</dbReference>
<dbReference type="InterPro" id="IPR028889">
    <property type="entry name" value="USP"/>
</dbReference>
<dbReference type="AlphaFoldDB" id="A0AAE1CVK1"/>